<feature type="compositionally biased region" description="Low complexity" evidence="1">
    <location>
        <begin position="88"/>
        <end position="105"/>
    </location>
</feature>
<dbReference type="GO" id="GO:0016567">
    <property type="term" value="P:protein ubiquitination"/>
    <property type="evidence" value="ECO:0007669"/>
    <property type="project" value="TreeGrafter"/>
</dbReference>
<keyword evidence="3" id="KW-1185">Reference proteome</keyword>
<proteinExistence type="predicted"/>
<evidence type="ECO:0000313" key="3">
    <source>
        <dbReference type="Proteomes" id="UP000245207"/>
    </source>
</evidence>
<dbReference type="STRING" id="35608.A0A2U1PTW0"/>
<comment type="caution">
    <text evidence="2">The sequence shown here is derived from an EMBL/GenBank/DDBJ whole genome shotgun (WGS) entry which is preliminary data.</text>
</comment>
<reference evidence="2 3" key="1">
    <citation type="journal article" date="2018" name="Mol. Plant">
        <title>The genome of Artemisia annua provides insight into the evolution of Asteraceae family and artemisinin biosynthesis.</title>
        <authorList>
            <person name="Shen Q."/>
            <person name="Zhang L."/>
            <person name="Liao Z."/>
            <person name="Wang S."/>
            <person name="Yan T."/>
            <person name="Shi P."/>
            <person name="Liu M."/>
            <person name="Fu X."/>
            <person name="Pan Q."/>
            <person name="Wang Y."/>
            <person name="Lv Z."/>
            <person name="Lu X."/>
            <person name="Zhang F."/>
            <person name="Jiang W."/>
            <person name="Ma Y."/>
            <person name="Chen M."/>
            <person name="Hao X."/>
            <person name="Li L."/>
            <person name="Tang Y."/>
            <person name="Lv G."/>
            <person name="Zhou Y."/>
            <person name="Sun X."/>
            <person name="Brodelius P.E."/>
            <person name="Rose J.K.C."/>
            <person name="Tang K."/>
        </authorList>
    </citation>
    <scope>NUCLEOTIDE SEQUENCE [LARGE SCALE GENOMIC DNA]</scope>
    <source>
        <strain evidence="3">cv. Huhao1</strain>
        <tissue evidence="2">Leaf</tissue>
    </source>
</reference>
<dbReference type="GO" id="GO:0004842">
    <property type="term" value="F:ubiquitin-protein transferase activity"/>
    <property type="evidence" value="ECO:0007669"/>
    <property type="project" value="InterPro"/>
</dbReference>
<dbReference type="SUPFAM" id="SSF57850">
    <property type="entry name" value="RING/U-box"/>
    <property type="match status" value="1"/>
</dbReference>
<dbReference type="EMBL" id="PKPP01000740">
    <property type="protein sequence ID" value="PWA89189.1"/>
    <property type="molecule type" value="Genomic_DNA"/>
</dbReference>
<organism evidence="2 3">
    <name type="scientific">Artemisia annua</name>
    <name type="common">Sweet wormwood</name>
    <dbReference type="NCBI Taxonomy" id="35608"/>
    <lineage>
        <taxon>Eukaryota</taxon>
        <taxon>Viridiplantae</taxon>
        <taxon>Streptophyta</taxon>
        <taxon>Embryophyta</taxon>
        <taxon>Tracheophyta</taxon>
        <taxon>Spermatophyta</taxon>
        <taxon>Magnoliopsida</taxon>
        <taxon>eudicotyledons</taxon>
        <taxon>Gunneridae</taxon>
        <taxon>Pentapetalae</taxon>
        <taxon>asterids</taxon>
        <taxon>campanulids</taxon>
        <taxon>Asterales</taxon>
        <taxon>Asteraceae</taxon>
        <taxon>Asteroideae</taxon>
        <taxon>Anthemideae</taxon>
        <taxon>Artemisiinae</taxon>
        <taxon>Artemisia</taxon>
    </lineage>
</organism>
<dbReference type="InterPro" id="IPR013083">
    <property type="entry name" value="Znf_RING/FYVE/PHD"/>
</dbReference>
<dbReference type="InterPro" id="IPR039515">
    <property type="entry name" value="NOT4_mRING-HC-C4C4"/>
</dbReference>
<dbReference type="OrthoDB" id="1923159at2759"/>
<gene>
    <name evidence="2" type="ORF">CTI12_AA113450</name>
</gene>
<evidence type="ECO:0000256" key="1">
    <source>
        <dbReference type="SAM" id="MobiDB-lite"/>
    </source>
</evidence>
<feature type="region of interest" description="Disordered" evidence="1">
    <location>
        <begin position="1"/>
        <end position="25"/>
    </location>
</feature>
<evidence type="ECO:0000313" key="2">
    <source>
        <dbReference type="EMBL" id="PWA89189.1"/>
    </source>
</evidence>
<dbReference type="PANTHER" id="PTHR12603">
    <property type="entry name" value="CCR4-NOT TRANSCRIPTION COMPLEX RELATED"/>
    <property type="match status" value="1"/>
</dbReference>
<feature type="region of interest" description="Disordered" evidence="1">
    <location>
        <begin position="80"/>
        <end position="108"/>
    </location>
</feature>
<dbReference type="CDD" id="cd16618">
    <property type="entry name" value="mRING-HC-C4C4_CNOT4"/>
    <property type="match status" value="1"/>
</dbReference>
<dbReference type="Gene3D" id="3.30.40.10">
    <property type="entry name" value="Zinc/RING finger domain, C3HC4 (zinc finger)"/>
    <property type="match status" value="1"/>
</dbReference>
<dbReference type="InterPro" id="IPR039780">
    <property type="entry name" value="Mot2"/>
</dbReference>
<sequence length="251" mass="28012">MIFNSKDVNKKKQVNRSAKLKQSKLDVRREQWLSQVKNKGSKEENKGGVGAKVVVSDMHEGNKAGRGVEIAKLVINGVGEENESDWDSPSNSPTSNMSSSLASNRPVKEGVEDREKVNCRAWRPDDAYRPQGLPNLLKQNRFVMDSDRHYGGGIVWGFKNVGMSLAPLTCPICCEDLDLTDSSFLPCPCGYRLCLFCYKRILEDNGRYPGSRKQYEGAARPGKIEEDVTQFSCSKEYLSSSSFSTGMHQKN</sequence>
<dbReference type="AlphaFoldDB" id="A0A2U1PTW0"/>
<dbReference type="Pfam" id="PF14570">
    <property type="entry name" value="zf-RING_4"/>
    <property type="match status" value="1"/>
</dbReference>
<dbReference type="PANTHER" id="PTHR12603:SF0">
    <property type="entry name" value="CCR4-NOT TRANSCRIPTION COMPLEX SUBUNIT 4"/>
    <property type="match status" value="1"/>
</dbReference>
<dbReference type="GO" id="GO:0030014">
    <property type="term" value="C:CCR4-NOT complex"/>
    <property type="evidence" value="ECO:0007669"/>
    <property type="project" value="InterPro"/>
</dbReference>
<accession>A0A2U1PTW0</accession>
<protein>
    <submittedName>
        <fullName evidence="2">Zinc finger, RING/FYVE/PHD-type</fullName>
    </submittedName>
</protein>
<name>A0A2U1PTW0_ARTAN</name>
<feature type="compositionally biased region" description="Basic residues" evidence="1">
    <location>
        <begin position="9"/>
        <end position="22"/>
    </location>
</feature>
<dbReference type="Proteomes" id="UP000245207">
    <property type="component" value="Unassembled WGS sequence"/>
</dbReference>